<reference evidence="1 2" key="1">
    <citation type="submission" date="2023-02" db="EMBL/GenBank/DDBJ databases">
        <title>Streptomyces sp. SCA4-21 with antifungal activity against Fusarium oxysporum f. sp. cubense, Streptomyces sp. SCA2-17 with antifungal activity against Fusarium oxysporum f. sp. cubense.</title>
        <authorList>
            <person name="Qi D."/>
        </authorList>
    </citation>
    <scope>NUCLEOTIDE SEQUENCE [LARGE SCALE GENOMIC DNA]</scope>
    <source>
        <strain evidence="1 2">SCA4-21</strain>
    </source>
</reference>
<name>A0ABY9UY97_9ACTN</name>
<organism evidence="1 2">
    <name type="scientific">Streptomyces luomodiensis</name>
    <dbReference type="NCBI Taxonomy" id="3026192"/>
    <lineage>
        <taxon>Bacteria</taxon>
        <taxon>Bacillati</taxon>
        <taxon>Actinomycetota</taxon>
        <taxon>Actinomycetes</taxon>
        <taxon>Kitasatosporales</taxon>
        <taxon>Streptomycetaceae</taxon>
        <taxon>Streptomyces</taxon>
    </lineage>
</organism>
<dbReference type="EMBL" id="CP117522">
    <property type="protein sequence ID" value="WNE96824.1"/>
    <property type="molecule type" value="Genomic_DNA"/>
</dbReference>
<dbReference type="Proteomes" id="UP001305606">
    <property type="component" value="Chromosome"/>
</dbReference>
<sequence>MARALPLLSFGTLVTAAVVPLAAALYLATSTTWTAVERALLHRG</sequence>
<evidence type="ECO:0000313" key="2">
    <source>
        <dbReference type="Proteomes" id="UP001305606"/>
    </source>
</evidence>
<accession>A0ABY9UY97</accession>
<evidence type="ECO:0000313" key="1">
    <source>
        <dbReference type="EMBL" id="WNE96824.1"/>
    </source>
</evidence>
<protein>
    <submittedName>
        <fullName evidence="1">Uncharacterized protein</fullName>
    </submittedName>
</protein>
<proteinExistence type="predicted"/>
<gene>
    <name evidence="1" type="ORF">PS467_16550</name>
</gene>
<dbReference type="RefSeq" id="WP_311040113.1">
    <property type="nucleotide sequence ID" value="NZ_CP117522.1"/>
</dbReference>
<keyword evidence="2" id="KW-1185">Reference proteome</keyword>